<protein>
    <submittedName>
        <fullName evidence="3">Murein DD-endopeptidase MepM and murein hydrolase activator NlpD, contain LysM domain</fullName>
    </submittedName>
</protein>
<accession>A0A1M5DBY0</accession>
<feature type="compositionally biased region" description="Low complexity" evidence="1">
    <location>
        <begin position="224"/>
        <end position="236"/>
    </location>
</feature>
<name>A0A1M5DBY0_9FLAO</name>
<gene>
    <name evidence="3" type="ORF">SAMN05443633_105239</name>
</gene>
<sequence>MLKTVFNLLREEKMKKFLSSKRNVNTLLGVLLLVVFAQGIFIAKLYSEKDDKNYEVNLVKINTEKDSVDYLKMKTDLTLVDQTVAQLNSFLKSKDVSNEKLTVLSKDSISNSIYLAKQANRYSQYLMDLQKKLLQVPLGMPTEGYISSNFGIRKNPIPFKTVLAGVKTGTKSEAKPEVAVAAAPKPEVKAAPIEKIIEMTDSYGNKREVKVMVTPKAAPVAAAPAANSPSKAVASNTGKPAEKNNSPAEADQMQFHKGLDIAVPFGSDVVATAAGTVIFSGQKGGYGNCVIVSHGNGLATLYGHLSQLVAKTNDKVKVGQIIAKSGNSGRSTGPHLHYEVHKNNAPVNPRLFMSL</sequence>
<feature type="region of interest" description="Disordered" evidence="1">
    <location>
        <begin position="224"/>
        <end position="249"/>
    </location>
</feature>
<proteinExistence type="predicted"/>
<dbReference type="Gene3D" id="2.70.70.10">
    <property type="entry name" value="Glucose Permease (Domain IIA)"/>
    <property type="match status" value="1"/>
</dbReference>
<organism evidence="3 4">
    <name type="scientific">Chryseobacterium arachidis</name>
    <dbReference type="NCBI Taxonomy" id="1416778"/>
    <lineage>
        <taxon>Bacteria</taxon>
        <taxon>Pseudomonadati</taxon>
        <taxon>Bacteroidota</taxon>
        <taxon>Flavobacteriia</taxon>
        <taxon>Flavobacteriales</taxon>
        <taxon>Weeksellaceae</taxon>
        <taxon>Chryseobacterium group</taxon>
        <taxon>Chryseobacterium</taxon>
    </lineage>
</organism>
<evidence type="ECO:0000313" key="4">
    <source>
        <dbReference type="Proteomes" id="UP000184518"/>
    </source>
</evidence>
<dbReference type="Pfam" id="PF01551">
    <property type="entry name" value="Peptidase_M23"/>
    <property type="match status" value="1"/>
</dbReference>
<reference evidence="4" key="1">
    <citation type="submission" date="2016-11" db="EMBL/GenBank/DDBJ databases">
        <authorList>
            <person name="Varghese N."/>
            <person name="Submissions S."/>
        </authorList>
    </citation>
    <scope>NUCLEOTIDE SEQUENCE [LARGE SCALE GENOMIC DNA]</scope>
    <source>
        <strain evidence="4">DSM 27619</strain>
    </source>
</reference>
<dbReference type="CDD" id="cd12797">
    <property type="entry name" value="M23_peptidase"/>
    <property type="match status" value="1"/>
</dbReference>
<dbReference type="GO" id="GO:0004222">
    <property type="term" value="F:metalloendopeptidase activity"/>
    <property type="evidence" value="ECO:0007669"/>
    <property type="project" value="TreeGrafter"/>
</dbReference>
<dbReference type="PANTHER" id="PTHR21666:SF270">
    <property type="entry name" value="MUREIN HYDROLASE ACTIVATOR ENVC"/>
    <property type="match status" value="1"/>
</dbReference>
<dbReference type="PANTHER" id="PTHR21666">
    <property type="entry name" value="PEPTIDASE-RELATED"/>
    <property type="match status" value="1"/>
</dbReference>
<evidence type="ECO:0000256" key="1">
    <source>
        <dbReference type="SAM" id="MobiDB-lite"/>
    </source>
</evidence>
<dbReference type="SUPFAM" id="SSF51261">
    <property type="entry name" value="Duplicated hybrid motif"/>
    <property type="match status" value="1"/>
</dbReference>
<keyword evidence="3" id="KW-0378">Hydrolase</keyword>
<dbReference type="InterPro" id="IPR016047">
    <property type="entry name" value="M23ase_b-sheet_dom"/>
</dbReference>
<evidence type="ECO:0000313" key="3">
    <source>
        <dbReference type="EMBL" id="SHF64456.1"/>
    </source>
</evidence>
<dbReference type="InterPro" id="IPR011055">
    <property type="entry name" value="Dup_hybrid_motif"/>
</dbReference>
<dbReference type="AlphaFoldDB" id="A0A1M5DBY0"/>
<dbReference type="InterPro" id="IPR050570">
    <property type="entry name" value="Cell_wall_metabolism_enzyme"/>
</dbReference>
<evidence type="ECO:0000259" key="2">
    <source>
        <dbReference type="Pfam" id="PF01551"/>
    </source>
</evidence>
<dbReference type="STRING" id="1416778.SAMN05443633_105239"/>
<dbReference type="Proteomes" id="UP000184518">
    <property type="component" value="Unassembled WGS sequence"/>
</dbReference>
<keyword evidence="4" id="KW-1185">Reference proteome</keyword>
<dbReference type="EMBL" id="FQUT01000005">
    <property type="protein sequence ID" value="SHF64456.1"/>
    <property type="molecule type" value="Genomic_DNA"/>
</dbReference>
<feature type="domain" description="M23ase beta-sheet core" evidence="2">
    <location>
        <begin position="254"/>
        <end position="349"/>
    </location>
</feature>